<dbReference type="Proteomes" id="UP000000343">
    <property type="component" value="Chromosome"/>
</dbReference>
<evidence type="ECO:0000313" key="10">
    <source>
        <dbReference type="Proteomes" id="UP000000343"/>
    </source>
</evidence>
<keyword evidence="10" id="KW-1185">Reference proteome</keyword>
<organism evidence="10">
    <name type="scientific">Granulicella tundricola (strain ATCC BAA-1859 / DSM 23138 / MP5ACTX9)</name>
    <dbReference type="NCBI Taxonomy" id="1198114"/>
    <lineage>
        <taxon>Bacteria</taxon>
        <taxon>Pseudomonadati</taxon>
        <taxon>Acidobacteriota</taxon>
        <taxon>Terriglobia</taxon>
        <taxon>Terriglobales</taxon>
        <taxon>Acidobacteriaceae</taxon>
        <taxon>Granulicella</taxon>
    </lineage>
</organism>
<keyword evidence="5 7" id="KW-0472">Membrane</keyword>
<sequence length="434" mass="47511">MTTSTLTPTSPDASATLRARQANWVANATLLWDKRTRIARTAVISLVAGLAIAFAIPKEYEASARIMPPDQGGGGAALLSALAGHGGGALGSLGSLAGGLLGGHNTSALFVDLLQSGTVSSHLIDRFQLQHAYHKRYRIDTAKYLARHTKIVEDKKSGVISITVEDTQPQRARDLTQAYLEELNKMVTQTSISSARQERIFIERRLQSVQRDLENAQLAMSDFSSSHTTIDIKEQTRAMVDAAAKLQGQLIVGQSELGSLEQIYGDGNVRVRAAQARVSALQKDLKQMSGTDAPLPAQAQKASSDELYPPLRQLPRLAVPYADLYRRVRVQETVFELLTQEYEMARIQEAKDIPVISVIDAPGLPEKKSYPPRLLVALGIMMVSCIAMSALILLRRRWEQMSEADPRKVLMRTVQGTLPLSMRGEGGRTEMETP</sequence>
<feature type="transmembrane region" description="Helical" evidence="7">
    <location>
        <begin position="374"/>
        <end position="394"/>
    </location>
</feature>
<reference evidence="10" key="1">
    <citation type="submission" date="2011-01" db="EMBL/GenBank/DDBJ databases">
        <title>Complete sequence of chromosome of Acidobacterium sp. MP5ACTX9.</title>
        <authorList>
            <consortium name="US DOE Joint Genome Institute"/>
            <person name="Lucas S."/>
            <person name="Copeland A."/>
            <person name="Lapidus A."/>
            <person name="Cheng J.-F."/>
            <person name="Goodwin L."/>
            <person name="Pitluck S."/>
            <person name="Teshima H."/>
            <person name="Detter J.C."/>
            <person name="Han C."/>
            <person name="Tapia R."/>
            <person name="Land M."/>
            <person name="Hauser L."/>
            <person name="Kyrpides N."/>
            <person name="Ivanova N."/>
            <person name="Ovchinnikova G."/>
            <person name="Pagani I."/>
            <person name="Rawat S.R."/>
            <person name="Mannisto M."/>
            <person name="Haggblom M.M."/>
            <person name="Woyke T."/>
        </authorList>
    </citation>
    <scope>NUCLEOTIDE SEQUENCE [LARGE SCALE GENOMIC DNA]</scope>
    <source>
        <strain evidence="10">MP5ACTX9</strain>
    </source>
</reference>
<dbReference type="GO" id="GO:0004713">
    <property type="term" value="F:protein tyrosine kinase activity"/>
    <property type="evidence" value="ECO:0007669"/>
    <property type="project" value="TreeGrafter"/>
</dbReference>
<dbReference type="AlphaFoldDB" id="E8WZ55"/>
<evidence type="ECO:0000256" key="6">
    <source>
        <dbReference type="SAM" id="Coils"/>
    </source>
</evidence>
<dbReference type="eggNOG" id="COG3206">
    <property type="taxonomic scope" value="Bacteria"/>
</dbReference>
<dbReference type="HOGENOM" id="CLU_051175_1_0_0"/>
<dbReference type="Pfam" id="PF02706">
    <property type="entry name" value="Wzz"/>
    <property type="match status" value="1"/>
</dbReference>
<feature type="coiled-coil region" evidence="6">
    <location>
        <begin position="192"/>
        <end position="219"/>
    </location>
</feature>
<keyword evidence="6" id="KW-0175">Coiled coil</keyword>
<dbReference type="PANTHER" id="PTHR32309:SF13">
    <property type="entry name" value="FERRIC ENTEROBACTIN TRANSPORT PROTEIN FEPE"/>
    <property type="match status" value="1"/>
</dbReference>
<gene>
    <name evidence="9" type="ordered locus">AciX9_0586</name>
</gene>
<evidence type="ECO:0000256" key="3">
    <source>
        <dbReference type="ARBA" id="ARBA00022692"/>
    </source>
</evidence>
<dbReference type="STRING" id="1198114.AciX9_0586"/>
<evidence type="ECO:0000259" key="8">
    <source>
        <dbReference type="Pfam" id="PF02706"/>
    </source>
</evidence>
<evidence type="ECO:0000313" key="9">
    <source>
        <dbReference type="EMBL" id="ADW67657.1"/>
    </source>
</evidence>
<dbReference type="EMBL" id="CP002480">
    <property type="protein sequence ID" value="ADW67657.1"/>
    <property type="molecule type" value="Genomic_DNA"/>
</dbReference>
<proteinExistence type="predicted"/>
<feature type="domain" description="Polysaccharide chain length determinant N-terminal" evidence="8">
    <location>
        <begin position="31"/>
        <end position="121"/>
    </location>
</feature>
<evidence type="ECO:0000256" key="7">
    <source>
        <dbReference type="SAM" id="Phobius"/>
    </source>
</evidence>
<dbReference type="OrthoDB" id="8884120at2"/>
<evidence type="ECO:0000256" key="2">
    <source>
        <dbReference type="ARBA" id="ARBA00022475"/>
    </source>
</evidence>
<name>E8WZ55_GRATM</name>
<evidence type="ECO:0000256" key="1">
    <source>
        <dbReference type="ARBA" id="ARBA00004651"/>
    </source>
</evidence>
<feature type="transmembrane region" description="Helical" evidence="7">
    <location>
        <begin position="38"/>
        <end position="56"/>
    </location>
</feature>
<dbReference type="InterPro" id="IPR003856">
    <property type="entry name" value="LPS_length_determ_N"/>
</dbReference>
<dbReference type="KEGG" id="acm:AciX9_0586"/>
<keyword evidence="2" id="KW-1003">Cell membrane</keyword>
<protein>
    <submittedName>
        <fullName evidence="9">Lipopolysaccharide biosynthesis protein</fullName>
    </submittedName>
</protein>
<keyword evidence="3 7" id="KW-0812">Transmembrane</keyword>
<dbReference type="InterPro" id="IPR050445">
    <property type="entry name" value="Bact_polysacc_biosynth/exp"/>
</dbReference>
<accession>E8WZ55</accession>
<dbReference type="GO" id="GO:0005886">
    <property type="term" value="C:plasma membrane"/>
    <property type="evidence" value="ECO:0007669"/>
    <property type="project" value="UniProtKB-SubCell"/>
</dbReference>
<comment type="subcellular location">
    <subcellularLocation>
        <location evidence="1">Cell membrane</location>
        <topology evidence="1">Multi-pass membrane protein</topology>
    </subcellularLocation>
</comment>
<keyword evidence="4 7" id="KW-1133">Transmembrane helix</keyword>
<dbReference type="PaxDb" id="1198114-AciX9_0586"/>
<dbReference type="PANTHER" id="PTHR32309">
    <property type="entry name" value="TYROSINE-PROTEIN KINASE"/>
    <property type="match status" value="1"/>
</dbReference>
<evidence type="ECO:0000256" key="4">
    <source>
        <dbReference type="ARBA" id="ARBA00022989"/>
    </source>
</evidence>
<evidence type="ECO:0000256" key="5">
    <source>
        <dbReference type="ARBA" id="ARBA00023136"/>
    </source>
</evidence>